<dbReference type="PANTHER" id="PTHR23501">
    <property type="entry name" value="MAJOR FACILITATOR SUPERFAMILY"/>
    <property type="match status" value="1"/>
</dbReference>
<evidence type="ECO:0000313" key="6">
    <source>
        <dbReference type="EMBL" id="KAL1595899.1"/>
    </source>
</evidence>
<evidence type="ECO:0000256" key="5">
    <source>
        <dbReference type="SAM" id="SignalP"/>
    </source>
</evidence>
<reference evidence="6 7" key="1">
    <citation type="submission" date="2024-02" db="EMBL/GenBank/DDBJ databases">
        <title>De novo assembly and annotation of 12 fungi associated with fruit tree decline syndrome in Ontario, Canada.</title>
        <authorList>
            <person name="Sulman M."/>
            <person name="Ellouze W."/>
            <person name="Ilyukhin E."/>
        </authorList>
    </citation>
    <scope>NUCLEOTIDE SEQUENCE [LARGE SCALE GENOMIC DNA]</scope>
    <source>
        <strain evidence="6 7">M42-189</strain>
    </source>
</reference>
<evidence type="ECO:0000256" key="3">
    <source>
        <dbReference type="ARBA" id="ARBA00022989"/>
    </source>
</evidence>
<dbReference type="SUPFAM" id="SSF103473">
    <property type="entry name" value="MFS general substrate transporter"/>
    <property type="match status" value="1"/>
</dbReference>
<sequence length="212" mass="22603">MWVLAGVPLLVLGQGLQIYLVNIHGQNGAVEAAFVTAKALAGVGRGFYQTAAQVTIQAVVPREDVGIVTAVFFASMNLGGAIGTRYAPPTSVFTIARQMILTTDYSVSGAVWRGTLPSKLASYLPVSSKQLAMPIFKSIVVAQKYAVGSDIRNAIDQSYRESQKLLAIAATAALVPMLGVMWFLKNVDLIEDVNNEADQPSSKEAVEEATKK</sequence>
<comment type="caution">
    <text evidence="6">The sequence shown here is derived from an EMBL/GenBank/DDBJ whole genome shotgun (WGS) entry which is preliminary data.</text>
</comment>
<keyword evidence="4" id="KW-0472">Membrane</keyword>
<protein>
    <recommendedName>
        <fullName evidence="8">MFS transporter</fullName>
    </recommendedName>
</protein>
<feature type="signal peptide" evidence="5">
    <location>
        <begin position="1"/>
        <end position="15"/>
    </location>
</feature>
<gene>
    <name evidence="6" type="ORF">SLS60_009589</name>
</gene>
<keyword evidence="2" id="KW-0812">Transmembrane</keyword>
<dbReference type="EMBL" id="JAKJXO020000015">
    <property type="protein sequence ID" value="KAL1595899.1"/>
    <property type="molecule type" value="Genomic_DNA"/>
</dbReference>
<evidence type="ECO:0000256" key="4">
    <source>
        <dbReference type="ARBA" id="ARBA00023136"/>
    </source>
</evidence>
<dbReference type="Proteomes" id="UP001521785">
    <property type="component" value="Unassembled WGS sequence"/>
</dbReference>
<evidence type="ECO:0000256" key="2">
    <source>
        <dbReference type="ARBA" id="ARBA00022692"/>
    </source>
</evidence>
<name>A0ABR3QUQ7_9PLEO</name>
<feature type="chain" id="PRO_5046853909" description="MFS transporter" evidence="5">
    <location>
        <begin position="16"/>
        <end position="212"/>
    </location>
</feature>
<keyword evidence="3" id="KW-1133">Transmembrane helix</keyword>
<proteinExistence type="predicted"/>
<keyword evidence="7" id="KW-1185">Reference proteome</keyword>
<dbReference type="InterPro" id="IPR036259">
    <property type="entry name" value="MFS_trans_sf"/>
</dbReference>
<evidence type="ECO:0000313" key="7">
    <source>
        <dbReference type="Proteomes" id="UP001521785"/>
    </source>
</evidence>
<comment type="subcellular location">
    <subcellularLocation>
        <location evidence="1">Membrane</location>
        <topology evidence="1">Multi-pass membrane protein</topology>
    </subcellularLocation>
</comment>
<evidence type="ECO:0008006" key="8">
    <source>
        <dbReference type="Google" id="ProtNLM"/>
    </source>
</evidence>
<accession>A0ABR3QUQ7</accession>
<evidence type="ECO:0000256" key="1">
    <source>
        <dbReference type="ARBA" id="ARBA00004141"/>
    </source>
</evidence>
<keyword evidence="5" id="KW-0732">Signal</keyword>
<organism evidence="6 7">
    <name type="scientific">Paraconiothyrium brasiliense</name>
    <dbReference type="NCBI Taxonomy" id="300254"/>
    <lineage>
        <taxon>Eukaryota</taxon>
        <taxon>Fungi</taxon>
        <taxon>Dikarya</taxon>
        <taxon>Ascomycota</taxon>
        <taxon>Pezizomycotina</taxon>
        <taxon>Dothideomycetes</taxon>
        <taxon>Pleosporomycetidae</taxon>
        <taxon>Pleosporales</taxon>
        <taxon>Massarineae</taxon>
        <taxon>Didymosphaeriaceae</taxon>
        <taxon>Paraconiothyrium</taxon>
    </lineage>
</organism>
<dbReference type="PANTHER" id="PTHR23501:SF87">
    <property type="entry name" value="SIDEROPHORE IRON TRANSPORTER 2"/>
    <property type="match status" value="1"/>
</dbReference>